<gene>
    <name evidence="15" type="ORF">HNQ58_002024</name>
</gene>
<evidence type="ECO:0000259" key="13">
    <source>
        <dbReference type="Pfam" id="PF00593"/>
    </source>
</evidence>
<organism evidence="15 16">
    <name type="scientific">Rehaibacterium terrae</name>
    <dbReference type="NCBI Taxonomy" id="1341696"/>
    <lineage>
        <taxon>Bacteria</taxon>
        <taxon>Pseudomonadati</taxon>
        <taxon>Pseudomonadota</taxon>
        <taxon>Gammaproteobacteria</taxon>
        <taxon>Lysobacterales</taxon>
        <taxon>Lysobacteraceae</taxon>
        <taxon>Rehaibacterium</taxon>
    </lineage>
</organism>
<reference evidence="15 16" key="1">
    <citation type="submission" date="2020-08" db="EMBL/GenBank/DDBJ databases">
        <title>Genomic Encyclopedia of Type Strains, Phase IV (KMG-IV): sequencing the most valuable type-strain genomes for metagenomic binning, comparative biology and taxonomic classification.</title>
        <authorList>
            <person name="Goeker M."/>
        </authorList>
    </citation>
    <scope>NUCLEOTIDE SEQUENCE [LARGE SCALE GENOMIC DNA]</scope>
    <source>
        <strain evidence="15 16">DSM 25897</strain>
    </source>
</reference>
<dbReference type="Gene3D" id="2.40.170.20">
    <property type="entry name" value="TonB-dependent receptor, beta-barrel domain"/>
    <property type="match status" value="1"/>
</dbReference>
<evidence type="ECO:0000256" key="5">
    <source>
        <dbReference type="ARBA" id="ARBA00022729"/>
    </source>
</evidence>
<dbReference type="PROSITE" id="PS52016">
    <property type="entry name" value="TONB_DEPENDENT_REC_3"/>
    <property type="match status" value="1"/>
</dbReference>
<dbReference type="InterPro" id="IPR012910">
    <property type="entry name" value="Plug_dom"/>
</dbReference>
<evidence type="ECO:0000256" key="12">
    <source>
        <dbReference type="SAM" id="SignalP"/>
    </source>
</evidence>
<evidence type="ECO:0000256" key="7">
    <source>
        <dbReference type="ARBA" id="ARBA00023077"/>
    </source>
</evidence>
<dbReference type="SUPFAM" id="SSF56935">
    <property type="entry name" value="Porins"/>
    <property type="match status" value="1"/>
</dbReference>
<dbReference type="Pfam" id="PF00593">
    <property type="entry name" value="TonB_dep_Rec_b-barrel"/>
    <property type="match status" value="1"/>
</dbReference>
<dbReference type="GO" id="GO:0015889">
    <property type="term" value="P:cobalamin transport"/>
    <property type="evidence" value="ECO:0007669"/>
    <property type="project" value="TreeGrafter"/>
</dbReference>
<comment type="similarity">
    <text evidence="10 11">Belongs to the TonB-dependent receptor family.</text>
</comment>
<keyword evidence="5 12" id="KW-0732">Signal</keyword>
<feature type="chain" id="PRO_5030786763" evidence="12">
    <location>
        <begin position="28"/>
        <end position="605"/>
    </location>
</feature>
<protein>
    <submittedName>
        <fullName evidence="15">Vitamin B12 transporter</fullName>
    </submittedName>
</protein>
<keyword evidence="7 11" id="KW-0798">TonB box</keyword>
<dbReference type="InterPro" id="IPR000531">
    <property type="entry name" value="Beta-barrel_TonB"/>
</dbReference>
<feature type="domain" description="TonB-dependent receptor plug" evidence="14">
    <location>
        <begin position="48"/>
        <end position="152"/>
    </location>
</feature>
<dbReference type="InterPro" id="IPR037066">
    <property type="entry name" value="Plug_dom_sf"/>
</dbReference>
<keyword evidence="2 10" id="KW-0813">Transport</keyword>
<feature type="domain" description="TonB-dependent receptor-like beta-barrel" evidence="13">
    <location>
        <begin position="203"/>
        <end position="576"/>
    </location>
</feature>
<evidence type="ECO:0000259" key="14">
    <source>
        <dbReference type="Pfam" id="PF07715"/>
    </source>
</evidence>
<proteinExistence type="inferred from homology"/>
<dbReference type="Pfam" id="PF07715">
    <property type="entry name" value="Plug"/>
    <property type="match status" value="1"/>
</dbReference>
<evidence type="ECO:0000256" key="2">
    <source>
        <dbReference type="ARBA" id="ARBA00022448"/>
    </source>
</evidence>
<keyword evidence="9 10" id="KW-0998">Cell outer membrane</keyword>
<dbReference type="AlphaFoldDB" id="A0A7W8DFC4"/>
<dbReference type="GO" id="GO:0006811">
    <property type="term" value="P:monoatomic ion transport"/>
    <property type="evidence" value="ECO:0007669"/>
    <property type="project" value="UniProtKB-KW"/>
</dbReference>
<evidence type="ECO:0000256" key="1">
    <source>
        <dbReference type="ARBA" id="ARBA00004571"/>
    </source>
</evidence>
<evidence type="ECO:0000256" key="8">
    <source>
        <dbReference type="ARBA" id="ARBA00023136"/>
    </source>
</evidence>
<keyword evidence="3 10" id="KW-1134">Transmembrane beta strand</keyword>
<evidence type="ECO:0000256" key="4">
    <source>
        <dbReference type="ARBA" id="ARBA00022692"/>
    </source>
</evidence>
<evidence type="ECO:0000256" key="10">
    <source>
        <dbReference type="PROSITE-ProRule" id="PRU01360"/>
    </source>
</evidence>
<evidence type="ECO:0000256" key="6">
    <source>
        <dbReference type="ARBA" id="ARBA00023065"/>
    </source>
</evidence>
<dbReference type="GO" id="GO:0009279">
    <property type="term" value="C:cell outer membrane"/>
    <property type="evidence" value="ECO:0007669"/>
    <property type="project" value="UniProtKB-SubCell"/>
</dbReference>
<dbReference type="RefSeq" id="WP_183948785.1">
    <property type="nucleotide sequence ID" value="NZ_JACHHX010000014.1"/>
</dbReference>
<sequence length="605" mass="65065">MKPTLSHSLLAAGIAAALSLPFSAATAEPVRQPQVLVTASRHAQNADEALASVTVLTREDIEASQAPDLITLLSRQAGVDVARTGGPGSASTLFLRGSNANHTLVLIDGIRVNSTGQGVFDFAHLPLDQIERIELVRGPRAALWGSDAIGGVLHIFTRDPAATSVRLRGGRYGRAEGSATLGQRGERGGFGLTAGYGRLRGFSATNEDSFSFDPDDDGYRNRNLSLRGDVALGSQRLGFHALATDADVEFDRGETAARNASGGLTLGGELGAGWSHQLSLGHAREDLDTPAFGSRFESRRHNADWVNSFVLGHGVLNAGLNWQHESGLSLSQFSGVVIDRVRTTRAGFLGYAGRAGAQDFEAALRHDDNSQFGGATTGNAAWGWRFADDLRLRLSWGQGFRAPNFNELYHPGFGGGLFAGNPALQPERSRSIEAGLDWTPGDGQRLGLSAYRSRVRDLISFSGTNFQAINIARAEIDGAELEYGLTRGGWRFDGSLTWQDPVNADTGQRLLRRAARKANASLGHRFDGGIDLALDGQFVSDREDVGGGLPGYALAHLRLGWELAPAWRLEARIENLFDRDYTVVRGYNTPGRNLMVTLGWQPVQR</sequence>
<evidence type="ECO:0000313" key="16">
    <source>
        <dbReference type="Proteomes" id="UP000519004"/>
    </source>
</evidence>
<evidence type="ECO:0000256" key="9">
    <source>
        <dbReference type="ARBA" id="ARBA00023237"/>
    </source>
</evidence>
<dbReference type="InterPro" id="IPR039426">
    <property type="entry name" value="TonB-dep_rcpt-like"/>
</dbReference>
<dbReference type="InterPro" id="IPR036942">
    <property type="entry name" value="Beta-barrel_TonB_sf"/>
</dbReference>
<comment type="subcellular location">
    <subcellularLocation>
        <location evidence="1 10">Cell outer membrane</location>
        <topology evidence="1 10">Multi-pass membrane protein</topology>
    </subcellularLocation>
</comment>
<keyword evidence="8 10" id="KW-0472">Membrane</keyword>
<accession>A0A7W8DFC4</accession>
<evidence type="ECO:0000313" key="15">
    <source>
        <dbReference type="EMBL" id="MBB5016114.1"/>
    </source>
</evidence>
<dbReference type="PANTHER" id="PTHR30069:SF53">
    <property type="entry name" value="COLICIN I RECEPTOR-RELATED"/>
    <property type="match status" value="1"/>
</dbReference>
<keyword evidence="16" id="KW-1185">Reference proteome</keyword>
<feature type="signal peptide" evidence="12">
    <location>
        <begin position="1"/>
        <end position="27"/>
    </location>
</feature>
<dbReference type="Gene3D" id="2.170.130.10">
    <property type="entry name" value="TonB-dependent receptor, plug domain"/>
    <property type="match status" value="1"/>
</dbReference>
<evidence type="ECO:0000256" key="11">
    <source>
        <dbReference type="RuleBase" id="RU003357"/>
    </source>
</evidence>
<keyword evidence="6" id="KW-0406">Ion transport</keyword>
<comment type="caution">
    <text evidence="15">The sequence shown here is derived from an EMBL/GenBank/DDBJ whole genome shotgun (WGS) entry which is preliminary data.</text>
</comment>
<dbReference type="PANTHER" id="PTHR30069">
    <property type="entry name" value="TONB-DEPENDENT OUTER MEMBRANE RECEPTOR"/>
    <property type="match status" value="1"/>
</dbReference>
<name>A0A7W8DFC4_9GAMM</name>
<dbReference type="Proteomes" id="UP000519004">
    <property type="component" value="Unassembled WGS sequence"/>
</dbReference>
<evidence type="ECO:0000256" key="3">
    <source>
        <dbReference type="ARBA" id="ARBA00022452"/>
    </source>
</evidence>
<keyword evidence="4 10" id="KW-0812">Transmembrane</keyword>
<dbReference type="EMBL" id="JACHHX010000014">
    <property type="protein sequence ID" value="MBB5016114.1"/>
    <property type="molecule type" value="Genomic_DNA"/>
</dbReference>
<dbReference type="CDD" id="cd01347">
    <property type="entry name" value="ligand_gated_channel"/>
    <property type="match status" value="1"/>
</dbReference>